<keyword evidence="3" id="KW-1185">Reference proteome</keyword>
<evidence type="ECO:0000313" key="3">
    <source>
        <dbReference type="Proteomes" id="UP000032141"/>
    </source>
</evidence>
<reference evidence="2" key="2">
    <citation type="submission" date="2015-03" db="UniProtKB">
        <authorList>
            <consortium name="EnsemblPlants"/>
        </authorList>
    </citation>
    <scope>IDENTIFICATION</scope>
</reference>
<protein>
    <submittedName>
        <fullName evidence="2">Uncharacterized protein</fullName>
    </submittedName>
</protein>
<name>A0A0D3CW94_BRAOL</name>
<proteinExistence type="predicted"/>
<dbReference type="Proteomes" id="UP000032141">
    <property type="component" value="Chromosome C6"/>
</dbReference>
<sequence>MHASSNVKTDVQVVLQMMTFLNKPMLLDDPKYKGSWKFDHVWSIIKNFEKFKDCDTFMRKVSNSCGFGDTNPELENITSDSTTQESP</sequence>
<reference evidence="2 3" key="1">
    <citation type="journal article" date="2014" name="Genome Biol.">
        <title>Transcriptome and methylome profiling reveals relics of genome dominance in the mesopolyploid Brassica oleracea.</title>
        <authorList>
            <person name="Parkin I.A."/>
            <person name="Koh C."/>
            <person name="Tang H."/>
            <person name="Robinson S.J."/>
            <person name="Kagale S."/>
            <person name="Clarke W.E."/>
            <person name="Town C.D."/>
            <person name="Nixon J."/>
            <person name="Krishnakumar V."/>
            <person name="Bidwell S.L."/>
            <person name="Denoeud F."/>
            <person name="Belcram H."/>
            <person name="Links M.G."/>
            <person name="Just J."/>
            <person name="Clarke C."/>
            <person name="Bender T."/>
            <person name="Huebert T."/>
            <person name="Mason A.S."/>
            <person name="Pires J.C."/>
            <person name="Barker G."/>
            <person name="Moore J."/>
            <person name="Walley P.G."/>
            <person name="Manoli S."/>
            <person name="Batley J."/>
            <person name="Edwards D."/>
            <person name="Nelson M.N."/>
            <person name="Wang X."/>
            <person name="Paterson A.H."/>
            <person name="King G."/>
            <person name="Bancroft I."/>
            <person name="Chalhoub B."/>
            <person name="Sharpe A.G."/>
        </authorList>
    </citation>
    <scope>NUCLEOTIDE SEQUENCE</scope>
    <source>
        <strain evidence="2 3">cv. TO1000</strain>
    </source>
</reference>
<dbReference type="AlphaFoldDB" id="A0A0D3CW94"/>
<accession>A0A0D3CW94</accession>
<evidence type="ECO:0000256" key="1">
    <source>
        <dbReference type="SAM" id="MobiDB-lite"/>
    </source>
</evidence>
<feature type="region of interest" description="Disordered" evidence="1">
    <location>
        <begin position="68"/>
        <end position="87"/>
    </location>
</feature>
<dbReference type="Gramene" id="Bo6g083590.1">
    <property type="protein sequence ID" value="Bo6g083590.1"/>
    <property type="gene ID" value="Bo6g083590"/>
</dbReference>
<dbReference type="HOGENOM" id="CLU_2489874_0_0_1"/>
<organism evidence="2 3">
    <name type="scientific">Brassica oleracea var. oleracea</name>
    <dbReference type="NCBI Taxonomy" id="109376"/>
    <lineage>
        <taxon>Eukaryota</taxon>
        <taxon>Viridiplantae</taxon>
        <taxon>Streptophyta</taxon>
        <taxon>Embryophyta</taxon>
        <taxon>Tracheophyta</taxon>
        <taxon>Spermatophyta</taxon>
        <taxon>Magnoliopsida</taxon>
        <taxon>eudicotyledons</taxon>
        <taxon>Gunneridae</taxon>
        <taxon>Pentapetalae</taxon>
        <taxon>rosids</taxon>
        <taxon>malvids</taxon>
        <taxon>Brassicales</taxon>
        <taxon>Brassicaceae</taxon>
        <taxon>Brassiceae</taxon>
        <taxon>Brassica</taxon>
    </lineage>
</organism>
<feature type="compositionally biased region" description="Polar residues" evidence="1">
    <location>
        <begin position="76"/>
        <end position="87"/>
    </location>
</feature>
<dbReference type="EnsemblPlants" id="Bo6g083590.1">
    <property type="protein sequence ID" value="Bo6g083590.1"/>
    <property type="gene ID" value="Bo6g083590"/>
</dbReference>
<evidence type="ECO:0000313" key="2">
    <source>
        <dbReference type="EnsemblPlants" id="Bo6g083590.1"/>
    </source>
</evidence>
<dbReference type="STRING" id="109376.A0A0D3CW94"/>